<keyword evidence="2" id="KW-0479">Metal-binding</keyword>
<dbReference type="NCBIfam" id="TIGR00040">
    <property type="entry name" value="yfcE"/>
    <property type="match status" value="1"/>
</dbReference>
<organism evidence="4 5">
    <name type="scientific">Priestia taiwanensis</name>
    <dbReference type="NCBI Taxonomy" id="1347902"/>
    <lineage>
        <taxon>Bacteria</taxon>
        <taxon>Bacillati</taxon>
        <taxon>Bacillota</taxon>
        <taxon>Bacilli</taxon>
        <taxon>Bacillales</taxon>
        <taxon>Bacillaceae</taxon>
        <taxon>Priestia</taxon>
    </lineage>
</organism>
<dbReference type="PANTHER" id="PTHR11124">
    <property type="entry name" value="VACUOLAR SORTING PROTEIN VPS29"/>
    <property type="match status" value="1"/>
</dbReference>
<accession>A0A917ESZ4</accession>
<evidence type="ECO:0000256" key="2">
    <source>
        <dbReference type="RuleBase" id="RU362039"/>
    </source>
</evidence>
<dbReference type="InterPro" id="IPR000979">
    <property type="entry name" value="Phosphodiesterase_MJ0936/Vps29"/>
</dbReference>
<dbReference type="RefSeq" id="WP_188389044.1">
    <property type="nucleotide sequence ID" value="NZ_BMFK01000002.1"/>
</dbReference>
<dbReference type="Gene3D" id="3.60.21.10">
    <property type="match status" value="1"/>
</dbReference>
<keyword evidence="5" id="KW-1185">Reference proteome</keyword>
<dbReference type="Pfam" id="PF12850">
    <property type="entry name" value="Metallophos_2"/>
    <property type="match status" value="1"/>
</dbReference>
<dbReference type="EMBL" id="BMFK01000002">
    <property type="protein sequence ID" value="GGE76170.1"/>
    <property type="molecule type" value="Genomic_DNA"/>
</dbReference>
<dbReference type="InterPro" id="IPR024654">
    <property type="entry name" value="Calcineurin-like_PHP_lpxH"/>
</dbReference>
<evidence type="ECO:0000313" key="5">
    <source>
        <dbReference type="Proteomes" id="UP000605259"/>
    </source>
</evidence>
<evidence type="ECO:0000313" key="4">
    <source>
        <dbReference type="EMBL" id="GGE76170.1"/>
    </source>
</evidence>
<protein>
    <recommendedName>
        <fullName evidence="2">Phosphoesterase</fullName>
        <ecNumber evidence="2">3.1.4.-</ecNumber>
    </recommendedName>
</protein>
<reference evidence="4" key="1">
    <citation type="journal article" date="2014" name="Int. J. Syst. Evol. Microbiol.">
        <title>Complete genome sequence of Corynebacterium casei LMG S-19264T (=DSM 44701T), isolated from a smear-ripened cheese.</title>
        <authorList>
            <consortium name="US DOE Joint Genome Institute (JGI-PGF)"/>
            <person name="Walter F."/>
            <person name="Albersmeier A."/>
            <person name="Kalinowski J."/>
            <person name="Ruckert C."/>
        </authorList>
    </citation>
    <scope>NUCLEOTIDE SEQUENCE</scope>
    <source>
        <strain evidence="4">CGMCC 1.12698</strain>
    </source>
</reference>
<feature type="domain" description="Calcineurin-like phosphoesterase" evidence="3">
    <location>
        <begin position="1"/>
        <end position="145"/>
    </location>
</feature>
<gene>
    <name evidence="4" type="ORF">GCM10007140_27390</name>
</gene>
<dbReference type="AlphaFoldDB" id="A0A917ESZ4"/>
<proteinExistence type="inferred from homology"/>
<dbReference type="GO" id="GO:0016787">
    <property type="term" value="F:hydrolase activity"/>
    <property type="evidence" value="ECO:0007669"/>
    <property type="project" value="UniProtKB-UniRule"/>
</dbReference>
<comment type="caution">
    <text evidence="4">The sequence shown here is derived from an EMBL/GenBank/DDBJ whole genome shotgun (WGS) entry which is preliminary data.</text>
</comment>
<dbReference type="SUPFAM" id="SSF56300">
    <property type="entry name" value="Metallo-dependent phosphatases"/>
    <property type="match status" value="1"/>
</dbReference>
<name>A0A917ESZ4_9BACI</name>
<comment type="similarity">
    <text evidence="1 2">Belongs to the metallophosphoesterase superfamily. YfcE family.</text>
</comment>
<dbReference type="InterPro" id="IPR041802">
    <property type="entry name" value="MPP_YfcE"/>
</dbReference>
<dbReference type="InterPro" id="IPR029052">
    <property type="entry name" value="Metallo-depent_PP-like"/>
</dbReference>
<dbReference type="Proteomes" id="UP000605259">
    <property type="component" value="Unassembled WGS sequence"/>
</dbReference>
<reference evidence="4" key="2">
    <citation type="submission" date="2020-09" db="EMBL/GenBank/DDBJ databases">
        <authorList>
            <person name="Sun Q."/>
            <person name="Zhou Y."/>
        </authorList>
    </citation>
    <scope>NUCLEOTIDE SEQUENCE</scope>
    <source>
        <strain evidence="4">CGMCC 1.12698</strain>
    </source>
</reference>
<comment type="cofactor">
    <cofactor evidence="2">
        <name>a divalent metal cation</name>
        <dbReference type="ChEBI" id="CHEBI:60240"/>
    </cofactor>
</comment>
<dbReference type="GO" id="GO:0046872">
    <property type="term" value="F:metal ion binding"/>
    <property type="evidence" value="ECO:0007669"/>
    <property type="project" value="UniProtKB-KW"/>
</dbReference>
<dbReference type="EC" id="3.1.4.-" evidence="2"/>
<dbReference type="CDD" id="cd00841">
    <property type="entry name" value="MPP_YfcE"/>
    <property type="match status" value="1"/>
</dbReference>
<sequence length="170" mass="19465">MKVLIVSDNHGSTSELRLLKEKYATEVDAFFHCGDSELSSTDEEVRGYYIVRGNCDYGVDFPVDITKDVQDTRFYVTHGHLYGIKTSLQRILYRAVEVEANIVCFGHSHVRGVEMIDGILFVNPGSILLPRLYKEKTYALIEKDNEQMTVRFLNTEHEEIDYVTFSISQG</sequence>
<evidence type="ECO:0000256" key="1">
    <source>
        <dbReference type="ARBA" id="ARBA00008950"/>
    </source>
</evidence>
<evidence type="ECO:0000259" key="3">
    <source>
        <dbReference type="Pfam" id="PF12850"/>
    </source>
</evidence>